<organism evidence="2 3">
    <name type="scientific">Fermentimonas caenicola</name>
    <dbReference type="NCBI Taxonomy" id="1562970"/>
    <lineage>
        <taxon>Bacteria</taxon>
        <taxon>Pseudomonadati</taxon>
        <taxon>Bacteroidota</taxon>
        <taxon>Bacteroidia</taxon>
        <taxon>Bacteroidales</taxon>
        <taxon>Dysgonomonadaceae</taxon>
        <taxon>Fermentimonas</taxon>
    </lineage>
</organism>
<evidence type="ECO:0000313" key="3">
    <source>
        <dbReference type="Proteomes" id="UP000032417"/>
    </source>
</evidence>
<accession>A0A098BXJ5</accession>
<dbReference type="EMBL" id="LN515532">
    <property type="protein sequence ID" value="CEA15370.1"/>
    <property type="molecule type" value="Genomic_DNA"/>
</dbReference>
<feature type="region of interest" description="Disordered" evidence="1">
    <location>
        <begin position="45"/>
        <end position="75"/>
    </location>
</feature>
<reference evidence="2 3" key="1">
    <citation type="submission" date="2014-08" db="EMBL/GenBank/DDBJ databases">
        <authorList>
            <person name="Wibberg D."/>
        </authorList>
    </citation>
    <scope>NUCLEOTIDE SEQUENCE [LARGE SCALE GENOMIC DNA]</scope>
    <source>
        <strain evidence="3">ING2-E5B</strain>
    </source>
</reference>
<keyword evidence="3" id="KW-1185">Reference proteome</keyword>
<dbReference type="Proteomes" id="UP000032417">
    <property type="component" value="Chromosome 1"/>
</dbReference>
<evidence type="ECO:0000256" key="1">
    <source>
        <dbReference type="SAM" id="MobiDB-lite"/>
    </source>
</evidence>
<name>A0A098BXJ5_9BACT</name>
<evidence type="ECO:0000313" key="2">
    <source>
        <dbReference type="EMBL" id="CEA15370.1"/>
    </source>
</evidence>
<dbReference type="AlphaFoldDB" id="A0A098BXJ5"/>
<dbReference type="HOGENOM" id="CLU_2667964_0_0_10"/>
<sequence>MQTWNDSLHLTKEKLLDTLNQNFVSLTPSDEEKTGADGEQLVRNIPTGWNGRGGENTPSYHLSIPVSDVLENSNP</sequence>
<dbReference type="KEGG" id="pbt:ING2E5B_0603"/>
<gene>
    <name evidence="2" type="ORF">ING2E5B_0603</name>
</gene>
<proteinExistence type="predicted"/>
<protein>
    <submittedName>
        <fullName evidence="2">Uncharacterized protein</fullName>
    </submittedName>
</protein>